<dbReference type="InterPro" id="IPR043502">
    <property type="entry name" value="DNA/RNA_pol_sf"/>
</dbReference>
<organism evidence="1 2">
    <name type="scientific">Cephus cinctus</name>
    <name type="common">Wheat stem sawfly</name>
    <dbReference type="NCBI Taxonomy" id="211228"/>
    <lineage>
        <taxon>Eukaryota</taxon>
        <taxon>Metazoa</taxon>
        <taxon>Ecdysozoa</taxon>
        <taxon>Arthropoda</taxon>
        <taxon>Hexapoda</taxon>
        <taxon>Insecta</taxon>
        <taxon>Pterygota</taxon>
        <taxon>Neoptera</taxon>
        <taxon>Endopterygota</taxon>
        <taxon>Hymenoptera</taxon>
        <taxon>Cephoidea</taxon>
        <taxon>Cephidae</taxon>
        <taxon>Cephus</taxon>
    </lineage>
</organism>
<dbReference type="SUPFAM" id="SSF56672">
    <property type="entry name" value="DNA/RNA polymerases"/>
    <property type="match status" value="1"/>
</dbReference>
<name>A0AAJ7BQK1_CEPCN</name>
<dbReference type="PANTHER" id="PTHR47331">
    <property type="entry name" value="PHD-TYPE DOMAIN-CONTAINING PROTEIN"/>
    <property type="match status" value="1"/>
</dbReference>
<dbReference type="PANTHER" id="PTHR47331:SF1">
    <property type="entry name" value="GAG-LIKE PROTEIN"/>
    <property type="match status" value="1"/>
</dbReference>
<dbReference type="GO" id="GO:0071897">
    <property type="term" value="P:DNA biosynthetic process"/>
    <property type="evidence" value="ECO:0007669"/>
    <property type="project" value="UniProtKB-ARBA"/>
</dbReference>
<dbReference type="RefSeq" id="XP_015591326.1">
    <property type="nucleotide sequence ID" value="XM_015735840.1"/>
</dbReference>
<proteinExistence type="predicted"/>
<feature type="non-terminal residue" evidence="2">
    <location>
        <position position="354"/>
    </location>
</feature>
<evidence type="ECO:0000313" key="2">
    <source>
        <dbReference type="RefSeq" id="XP_015591326.1"/>
    </source>
</evidence>
<gene>
    <name evidence="2" type="primary">LOC107265917</name>
</gene>
<dbReference type="GeneID" id="107265917"/>
<keyword evidence="1" id="KW-1185">Reference proteome</keyword>
<protein>
    <submittedName>
        <fullName evidence="2">Uncharacterized protein LOC107265917</fullName>
    </submittedName>
</protein>
<accession>A0AAJ7BQK1</accession>
<evidence type="ECO:0000313" key="1">
    <source>
        <dbReference type="Proteomes" id="UP000694920"/>
    </source>
</evidence>
<reference evidence="2" key="1">
    <citation type="submission" date="2025-08" db="UniProtKB">
        <authorList>
            <consortium name="RefSeq"/>
        </authorList>
    </citation>
    <scope>IDENTIFICATION</scope>
</reference>
<dbReference type="Proteomes" id="UP000694920">
    <property type="component" value="Unplaced"/>
</dbReference>
<dbReference type="KEGG" id="ccin:107265917"/>
<sequence>MGSVRNQVTSENATVNAMSMYARSYDVKELWSLDILGIHDPIAHKKLKEHEETVFAEFLETVVFNSEGRYEVELPWKKNHAPLVDNKSVAIKRLDSLVTKLKKEERYNEYDNVFKEWQREKIIERVPEEEVDDWGHYLPHRHVVKENSTTVLRPVFDASATQPPHPSLNKCLHKGPNLIEEVPAILLRFQTNNIGVVADIKKAFLQILLKVVFGMCCSPFMLGAVINLHLKNLLSDINSNKESVFTRSAIEKLLSSFYVDNCVTSINTIDELNDFMFQAKKAMELAGFDLRGWEFSGDNLSENKTPVLGFVCPITLCPRILLQEAWAKNLTWDEDVGIEIKTKFLKWYNNLKNL</sequence>
<dbReference type="AlphaFoldDB" id="A0AAJ7BQK1"/>